<keyword evidence="11 13" id="KW-0030">Aminoacyl-tRNA synthetase</keyword>
<keyword evidence="4 13" id="KW-0963">Cytoplasm</keyword>
<evidence type="ECO:0000313" key="17">
    <source>
        <dbReference type="Proteomes" id="UP000595691"/>
    </source>
</evidence>
<dbReference type="Gene3D" id="2.40.50.140">
    <property type="entry name" value="Nucleic acid-binding proteins"/>
    <property type="match status" value="1"/>
</dbReference>
<dbReference type="GO" id="GO:0004824">
    <property type="term" value="F:lysine-tRNA ligase activity"/>
    <property type="evidence" value="ECO:0007669"/>
    <property type="project" value="UniProtKB-EC"/>
</dbReference>
<dbReference type="InterPro" id="IPR002313">
    <property type="entry name" value="Lys-tRNA-ligase_II"/>
</dbReference>
<dbReference type="EC" id="6.1.1.6" evidence="13"/>
<protein>
    <recommendedName>
        <fullName evidence="13">Lysine--tRNA ligase</fullName>
        <ecNumber evidence="13">6.1.1.6</ecNumber>
    </recommendedName>
    <alternativeName>
        <fullName evidence="13">Lysyl-tRNA synthetase</fullName>
        <shortName evidence="13">LysRS</shortName>
    </alternativeName>
</protein>
<dbReference type="InterPro" id="IPR034762">
    <property type="entry name" value="Lys-tRNA-ligase_II_bac/euk"/>
</dbReference>
<evidence type="ECO:0000256" key="9">
    <source>
        <dbReference type="ARBA" id="ARBA00022842"/>
    </source>
</evidence>
<accession>A0ABX7E586</accession>
<keyword evidence="17" id="KW-1185">Reference proteome</keyword>
<comment type="subcellular location">
    <subcellularLocation>
        <location evidence="1 13">Cytoplasm</location>
    </subcellularLocation>
</comment>
<evidence type="ECO:0000256" key="6">
    <source>
        <dbReference type="ARBA" id="ARBA00022723"/>
    </source>
</evidence>
<sequence>MSFEELNDQLQVRREKMNSIRDKGMDPFGKRFDRTHNTQLIKEQYEEFSKEELDEKEVNVTIAGRVMTKRGKGKAGFAHVQDLNGQIQIYVRQDSVGEEQYEIFNSTDLGDIVGVTGTVFKTKVGELSIKVKDFKLLTKSLRPLPDKFHGLKDIEQRYRQRYLDLIMSDDSKRTFITRSLIIQSMRRYLDSQGYLEVETPMMHAIAGGASARPFITHHNALDIPLFMRIAIELHLKRLIVGGLEKVYEIGRVFRNEGVSTRHNPEFTMIELYEAYADYKDIMKLTENMVAHIAKEVLGSTSIEYGEYEVNLEPEWRRLHMVDAVKEYTGVDFWNVTSVEDARQLAKEHGIEITEHMQYGHIVNEFFEQKVEEKLIQPTFIYGHPVEISPLAKKNDEDPRFTDRFELFIVGREHANAFTELNDPIDQRERFEAQLKEREQGNDEAHMMDDDFIEALEYGMPPTGGLGIGIDRLVMLLTNSASIRDVLLFPLMKNRD</sequence>
<keyword evidence="6 13" id="KW-0479">Metal-binding</keyword>
<evidence type="ECO:0000256" key="2">
    <source>
        <dbReference type="ARBA" id="ARBA00008226"/>
    </source>
</evidence>
<evidence type="ECO:0000259" key="15">
    <source>
        <dbReference type="PROSITE" id="PS50862"/>
    </source>
</evidence>
<comment type="similarity">
    <text evidence="2 13">Belongs to the class-II aminoacyl-tRNA synthetase family.</text>
</comment>
<dbReference type="InterPro" id="IPR045864">
    <property type="entry name" value="aa-tRNA-synth_II/BPL/LPL"/>
</dbReference>
<evidence type="ECO:0000256" key="7">
    <source>
        <dbReference type="ARBA" id="ARBA00022741"/>
    </source>
</evidence>
<dbReference type="Gene3D" id="3.30.930.10">
    <property type="entry name" value="Bira Bifunctional Protein, Domain 2"/>
    <property type="match status" value="1"/>
</dbReference>
<comment type="subunit">
    <text evidence="3 13">Homodimer.</text>
</comment>
<comment type="cofactor">
    <cofactor evidence="13 14">
        <name>Mg(2+)</name>
        <dbReference type="ChEBI" id="CHEBI:18420"/>
    </cofactor>
    <text evidence="13 14">Binds 3 Mg(2+) ions per subunit.</text>
</comment>
<proteinExistence type="inferred from homology"/>
<keyword evidence="10 13" id="KW-0648">Protein biosynthesis</keyword>
<evidence type="ECO:0000313" key="16">
    <source>
        <dbReference type="EMBL" id="QQZ09517.1"/>
    </source>
</evidence>
<dbReference type="Proteomes" id="UP000595691">
    <property type="component" value="Chromosome"/>
</dbReference>
<feature type="domain" description="Aminoacyl-transfer RNA synthetases class-II family profile" evidence="15">
    <location>
        <begin position="178"/>
        <end position="489"/>
    </location>
</feature>
<organism evidence="16 17">
    <name type="scientific">Heyndrickxia vini</name>
    <dbReference type="NCBI Taxonomy" id="1476025"/>
    <lineage>
        <taxon>Bacteria</taxon>
        <taxon>Bacillati</taxon>
        <taxon>Bacillota</taxon>
        <taxon>Bacilli</taxon>
        <taxon>Bacillales</taxon>
        <taxon>Bacillaceae</taxon>
        <taxon>Heyndrickxia</taxon>
    </lineage>
</organism>
<dbReference type="PANTHER" id="PTHR42918">
    <property type="entry name" value="LYSYL-TRNA SYNTHETASE"/>
    <property type="match status" value="1"/>
</dbReference>
<keyword evidence="9 13" id="KW-0460">Magnesium</keyword>
<dbReference type="Pfam" id="PF01336">
    <property type="entry name" value="tRNA_anti-codon"/>
    <property type="match status" value="1"/>
</dbReference>
<keyword evidence="5 13" id="KW-0436">Ligase</keyword>
<dbReference type="PANTHER" id="PTHR42918:SF15">
    <property type="entry name" value="LYSINE--TRNA LIGASE, CHLOROPLASTIC_MITOCHONDRIAL"/>
    <property type="match status" value="1"/>
</dbReference>
<dbReference type="CDD" id="cd00775">
    <property type="entry name" value="LysRS_core"/>
    <property type="match status" value="1"/>
</dbReference>
<dbReference type="HAMAP" id="MF_00252">
    <property type="entry name" value="Lys_tRNA_synth_class2"/>
    <property type="match status" value="1"/>
</dbReference>
<name>A0ABX7E586_9BACI</name>
<dbReference type="RefSeq" id="WP_202778523.1">
    <property type="nucleotide sequence ID" value="NZ_CP065425.1"/>
</dbReference>
<evidence type="ECO:0000256" key="1">
    <source>
        <dbReference type="ARBA" id="ARBA00004496"/>
    </source>
</evidence>
<dbReference type="SUPFAM" id="SSF50249">
    <property type="entry name" value="Nucleic acid-binding proteins"/>
    <property type="match status" value="1"/>
</dbReference>
<feature type="binding site" evidence="13">
    <location>
        <position position="405"/>
    </location>
    <ligand>
        <name>Mg(2+)</name>
        <dbReference type="ChEBI" id="CHEBI:18420"/>
        <label>1</label>
    </ligand>
</feature>
<dbReference type="PRINTS" id="PR00982">
    <property type="entry name" value="TRNASYNTHLYS"/>
</dbReference>
<evidence type="ECO:0000256" key="8">
    <source>
        <dbReference type="ARBA" id="ARBA00022840"/>
    </source>
</evidence>
<dbReference type="PIRSF" id="PIRSF039101">
    <property type="entry name" value="LysRS2"/>
    <property type="match status" value="1"/>
</dbReference>
<evidence type="ECO:0000256" key="11">
    <source>
        <dbReference type="ARBA" id="ARBA00023146"/>
    </source>
</evidence>
<evidence type="ECO:0000256" key="13">
    <source>
        <dbReference type="HAMAP-Rule" id="MF_00252"/>
    </source>
</evidence>
<gene>
    <name evidence="13 16" type="primary">lysS</name>
    <name evidence="16" type="ORF">I5776_00435</name>
</gene>
<evidence type="ECO:0000256" key="14">
    <source>
        <dbReference type="RuleBase" id="RU000336"/>
    </source>
</evidence>
<reference evidence="16 17" key="1">
    <citation type="submission" date="2020-11" db="EMBL/GenBank/DDBJ databases">
        <title>Taxonomic evaluation of the Bacillus sporothermodurans group of bacteria based on whole genome sequences.</title>
        <authorList>
            <person name="Fiedler G."/>
            <person name="Herbstmann A.-D."/>
            <person name="Doll E."/>
            <person name="Wenning M."/>
            <person name="Brinks E."/>
            <person name="Kabisch J."/>
            <person name="Breitenwieser F."/>
            <person name="Lappann M."/>
            <person name="Boehnlein C."/>
            <person name="Franz C."/>
        </authorList>
    </citation>
    <scope>NUCLEOTIDE SEQUENCE [LARGE SCALE GENOMIC DNA]</scope>
    <source>
        <strain evidence="16 17">JCM 19841</strain>
    </source>
</reference>
<evidence type="ECO:0000256" key="5">
    <source>
        <dbReference type="ARBA" id="ARBA00022598"/>
    </source>
</evidence>
<comment type="catalytic activity">
    <reaction evidence="12 13 14">
        <text>tRNA(Lys) + L-lysine + ATP = L-lysyl-tRNA(Lys) + AMP + diphosphate</text>
        <dbReference type="Rhea" id="RHEA:20792"/>
        <dbReference type="Rhea" id="RHEA-COMP:9696"/>
        <dbReference type="Rhea" id="RHEA-COMP:9697"/>
        <dbReference type="ChEBI" id="CHEBI:30616"/>
        <dbReference type="ChEBI" id="CHEBI:32551"/>
        <dbReference type="ChEBI" id="CHEBI:33019"/>
        <dbReference type="ChEBI" id="CHEBI:78442"/>
        <dbReference type="ChEBI" id="CHEBI:78529"/>
        <dbReference type="ChEBI" id="CHEBI:456215"/>
        <dbReference type="EC" id="6.1.1.6"/>
    </reaction>
</comment>
<feature type="binding site" evidence="13">
    <location>
        <position position="412"/>
    </location>
    <ligand>
        <name>Mg(2+)</name>
        <dbReference type="ChEBI" id="CHEBI:18420"/>
        <label>1</label>
    </ligand>
</feature>
<dbReference type="CDD" id="cd04322">
    <property type="entry name" value="LysRS_N"/>
    <property type="match status" value="1"/>
</dbReference>
<dbReference type="InterPro" id="IPR004364">
    <property type="entry name" value="Aa-tRNA-synt_II"/>
</dbReference>
<dbReference type="InterPro" id="IPR012340">
    <property type="entry name" value="NA-bd_OB-fold"/>
</dbReference>
<evidence type="ECO:0000256" key="10">
    <source>
        <dbReference type="ARBA" id="ARBA00022917"/>
    </source>
</evidence>
<dbReference type="Pfam" id="PF00152">
    <property type="entry name" value="tRNA-synt_2"/>
    <property type="match status" value="1"/>
</dbReference>
<dbReference type="NCBIfam" id="NF001756">
    <property type="entry name" value="PRK00484.1"/>
    <property type="match status" value="1"/>
</dbReference>
<keyword evidence="8 13" id="KW-0067">ATP-binding</keyword>
<dbReference type="InterPro" id="IPR004365">
    <property type="entry name" value="NA-bd_OB_tRNA"/>
</dbReference>
<feature type="binding site" evidence="13">
    <location>
        <position position="412"/>
    </location>
    <ligand>
        <name>Mg(2+)</name>
        <dbReference type="ChEBI" id="CHEBI:18420"/>
        <label>2</label>
    </ligand>
</feature>
<evidence type="ECO:0000256" key="12">
    <source>
        <dbReference type="ARBA" id="ARBA00048573"/>
    </source>
</evidence>
<dbReference type="InterPro" id="IPR006195">
    <property type="entry name" value="aa-tRNA-synth_II"/>
</dbReference>
<evidence type="ECO:0000256" key="3">
    <source>
        <dbReference type="ARBA" id="ARBA00011738"/>
    </source>
</evidence>
<dbReference type="SUPFAM" id="SSF55681">
    <property type="entry name" value="Class II aaRS and biotin synthetases"/>
    <property type="match status" value="1"/>
</dbReference>
<dbReference type="EMBL" id="CP065425">
    <property type="protein sequence ID" value="QQZ09517.1"/>
    <property type="molecule type" value="Genomic_DNA"/>
</dbReference>
<dbReference type="InterPro" id="IPR018149">
    <property type="entry name" value="Lys-tRNA-synth_II_C"/>
</dbReference>
<dbReference type="PROSITE" id="PS50862">
    <property type="entry name" value="AA_TRNA_LIGASE_II"/>
    <property type="match status" value="1"/>
</dbReference>
<dbReference type="NCBIfam" id="TIGR00499">
    <property type="entry name" value="lysS_bact"/>
    <property type="match status" value="1"/>
</dbReference>
<keyword evidence="7 13" id="KW-0547">Nucleotide-binding</keyword>
<dbReference type="InterPro" id="IPR044136">
    <property type="entry name" value="Lys-tRNA-ligase_II_N"/>
</dbReference>
<evidence type="ECO:0000256" key="4">
    <source>
        <dbReference type="ARBA" id="ARBA00022490"/>
    </source>
</evidence>